<evidence type="ECO:0000313" key="1">
    <source>
        <dbReference type="EMBL" id="KAF2310560.1"/>
    </source>
</evidence>
<keyword evidence="3" id="KW-1185">Reference proteome</keyword>
<evidence type="ECO:0000313" key="3">
    <source>
        <dbReference type="Proteomes" id="UP000467840"/>
    </source>
</evidence>
<dbReference type="Proteomes" id="UP000467840">
    <property type="component" value="Chromosome 14"/>
</dbReference>
<protein>
    <submittedName>
        <fullName evidence="2">Uncharacterized protein</fullName>
    </submittedName>
</protein>
<dbReference type="AlphaFoldDB" id="A0A6A6MCD1"/>
<gene>
    <name evidence="1" type="ORF">GH714_014484</name>
    <name evidence="2" type="ORF">GH714_014534</name>
</gene>
<accession>A0A6A6MCD1</accession>
<name>A0A6A6MCD1_HEVBR</name>
<comment type="caution">
    <text evidence="2">The sequence shown here is derived from an EMBL/GenBank/DDBJ whole genome shotgun (WGS) entry which is preliminary data.</text>
</comment>
<proteinExistence type="predicted"/>
<dbReference type="EMBL" id="JAAGAX010000006">
    <property type="protein sequence ID" value="KAF2310560.1"/>
    <property type="molecule type" value="Genomic_DNA"/>
</dbReference>
<evidence type="ECO:0000313" key="2">
    <source>
        <dbReference type="EMBL" id="KAF2310567.1"/>
    </source>
</evidence>
<sequence>MDGEVSTERIKCFRRIFSNEDERIRANVEFVNFSLKNGPFADPDSIGSTYVTDPMKWWACFGSNAPLLQRTRRITRTQEDWTEDWTEGQHLKPAFVTYLFNHCWTPGIPGNGPGVGPVVAEVVIVLPGPMLLYPPRQSIAWEASLMIVQPWMPCQESFIVSFPGLEGCLLVVQKEDGLVFMISLEFGASDTLQIS</sequence>
<organism evidence="2 3">
    <name type="scientific">Hevea brasiliensis</name>
    <name type="common">Para rubber tree</name>
    <name type="synonym">Siphonia brasiliensis</name>
    <dbReference type="NCBI Taxonomy" id="3981"/>
    <lineage>
        <taxon>Eukaryota</taxon>
        <taxon>Viridiplantae</taxon>
        <taxon>Streptophyta</taxon>
        <taxon>Embryophyta</taxon>
        <taxon>Tracheophyta</taxon>
        <taxon>Spermatophyta</taxon>
        <taxon>Magnoliopsida</taxon>
        <taxon>eudicotyledons</taxon>
        <taxon>Gunneridae</taxon>
        <taxon>Pentapetalae</taxon>
        <taxon>rosids</taxon>
        <taxon>fabids</taxon>
        <taxon>Malpighiales</taxon>
        <taxon>Euphorbiaceae</taxon>
        <taxon>Crotonoideae</taxon>
        <taxon>Micrandreae</taxon>
        <taxon>Hevea</taxon>
    </lineage>
</organism>
<dbReference type="EMBL" id="JAAGAX010000006">
    <property type="protein sequence ID" value="KAF2310567.1"/>
    <property type="molecule type" value="Genomic_DNA"/>
</dbReference>
<reference evidence="2 3" key="1">
    <citation type="journal article" date="2020" name="Mol. Plant">
        <title>The Chromosome-Based Rubber Tree Genome Provides New Insights into Spurge Genome Evolution and Rubber Biosynthesis.</title>
        <authorList>
            <person name="Liu J."/>
            <person name="Shi C."/>
            <person name="Shi C.C."/>
            <person name="Li W."/>
            <person name="Zhang Q.J."/>
            <person name="Zhang Y."/>
            <person name="Li K."/>
            <person name="Lu H.F."/>
            <person name="Shi C."/>
            <person name="Zhu S.T."/>
            <person name="Xiao Z.Y."/>
            <person name="Nan H."/>
            <person name="Yue Y."/>
            <person name="Zhu X.G."/>
            <person name="Wu Y."/>
            <person name="Hong X.N."/>
            <person name="Fan G.Y."/>
            <person name="Tong Y."/>
            <person name="Zhang D."/>
            <person name="Mao C.L."/>
            <person name="Liu Y.L."/>
            <person name="Hao S.J."/>
            <person name="Liu W.Q."/>
            <person name="Lv M.Q."/>
            <person name="Zhang H.B."/>
            <person name="Liu Y."/>
            <person name="Hu-Tang G.R."/>
            <person name="Wang J.P."/>
            <person name="Wang J.H."/>
            <person name="Sun Y.H."/>
            <person name="Ni S.B."/>
            <person name="Chen W.B."/>
            <person name="Zhang X.C."/>
            <person name="Jiao Y.N."/>
            <person name="Eichler E.E."/>
            <person name="Li G.H."/>
            <person name="Liu X."/>
            <person name="Gao L.Z."/>
        </authorList>
    </citation>
    <scope>NUCLEOTIDE SEQUENCE [LARGE SCALE GENOMIC DNA]</scope>
    <source>
        <strain evidence="3">cv. GT1</strain>
        <tissue evidence="2">Leaf</tissue>
    </source>
</reference>